<evidence type="ECO:0000256" key="13">
    <source>
        <dbReference type="SAM" id="SignalP"/>
    </source>
</evidence>
<evidence type="ECO:0000256" key="1">
    <source>
        <dbReference type="ARBA" id="ARBA00000098"/>
    </source>
</evidence>
<evidence type="ECO:0000256" key="3">
    <source>
        <dbReference type="ARBA" id="ARBA00004496"/>
    </source>
</evidence>
<dbReference type="InterPro" id="IPR027268">
    <property type="entry name" value="Peptidase_M4/M1_CTD_sf"/>
</dbReference>
<evidence type="ECO:0000313" key="16">
    <source>
        <dbReference type="EMBL" id="GAA5533267.1"/>
    </source>
</evidence>
<evidence type="ECO:0000256" key="12">
    <source>
        <dbReference type="ARBA" id="ARBA00023049"/>
    </source>
</evidence>
<dbReference type="Pfam" id="PF17900">
    <property type="entry name" value="Peptidase_M1_N"/>
    <property type="match status" value="1"/>
</dbReference>
<dbReference type="InterPro" id="IPR001930">
    <property type="entry name" value="Peptidase_M1"/>
</dbReference>
<gene>
    <name evidence="16" type="ORF">Dalu01_01666</name>
</gene>
<sequence length="485" mass="50923">MTNSTVLPGLLILAAMLAGGPPAPAQPLPAPPPVSAGAARTLNDPIFPSLGQLGLDVRHYDVALTVAEPGTPELSGAVTLTLAATRPLAEVRLDFYGPTVTAVRWNGQAAPFRMEPDRQKLVVTPPAPLLPGQEARLTVEYQGAPGVILDPDFSTPLRLGWQAVPAGEGGAGANFTLSEPQGTHTFLPTNDHPSDKATFTTRVTVPPGFTAAASGLEGAVVEGSGTRTFVFTQAEPIPTYALAVHVNRFERVMAPPVPVGANGAPVVRRDYFPVGTADSTRSAYARTDEMLRVLSGWFGPYPFGAYGVAVVTPPLPALETATLSTMPVRSSNERVAVHELAHQWFGDAVSPATWADVWLNEGFATYAELLWTEAQGGDGQAVAARWYAILAQGGTRPLVATQAGQLFDRSAYQRGALALHALRAAVGDAAFRAFLHAYTARFSGKSLTTADLLTFAHTQVGGAGEAALRTWVESPGLPPLPVPAH</sequence>
<protein>
    <recommendedName>
        <fullName evidence="6">Aminopeptidase N</fullName>
        <ecNumber evidence="5">3.4.11.2</ecNumber>
    </recommendedName>
</protein>
<dbReference type="EC" id="3.4.11.2" evidence="5"/>
<keyword evidence="12" id="KW-0482">Metalloprotease</keyword>
<keyword evidence="11" id="KW-0862">Zinc</keyword>
<keyword evidence="7" id="KW-0963">Cytoplasm</keyword>
<proteinExistence type="inferred from homology"/>
<keyword evidence="17" id="KW-1185">Reference proteome</keyword>
<evidence type="ECO:0000256" key="11">
    <source>
        <dbReference type="ARBA" id="ARBA00022833"/>
    </source>
</evidence>
<keyword evidence="9" id="KW-0479">Metal-binding</keyword>
<keyword evidence="13" id="KW-0732">Signal</keyword>
<dbReference type="PANTHER" id="PTHR45726">
    <property type="entry name" value="LEUKOTRIENE A-4 HYDROLASE"/>
    <property type="match status" value="1"/>
</dbReference>
<keyword evidence="10" id="KW-0378">Hydrolase</keyword>
<dbReference type="PRINTS" id="PR00756">
    <property type="entry name" value="ALADIPTASE"/>
</dbReference>
<keyword evidence="8" id="KW-0645">Protease</keyword>
<reference evidence="16 17" key="1">
    <citation type="submission" date="2024-02" db="EMBL/GenBank/DDBJ databases">
        <title>Deinococcus aluminii NBRC 112889.</title>
        <authorList>
            <person name="Ichikawa N."/>
            <person name="Katano-Makiyama Y."/>
            <person name="Hidaka K."/>
        </authorList>
    </citation>
    <scope>NUCLEOTIDE SEQUENCE [LARGE SCALE GENOMIC DNA]</scope>
    <source>
        <strain evidence="16 17">NBRC 112889</strain>
    </source>
</reference>
<comment type="catalytic activity">
    <reaction evidence="1">
        <text>Release of an N-terminal amino acid, Xaa-|-Yaa- from a peptide, amide or arylamide. Xaa is preferably Ala, but may be most amino acids including Pro (slow action). When a terminal hydrophobic residue is followed by a prolyl residue, the two may be released as an intact Xaa-Pro dipeptide.</text>
        <dbReference type="EC" id="3.4.11.2"/>
    </reaction>
</comment>
<dbReference type="Gene3D" id="2.60.40.1730">
    <property type="entry name" value="tricorn interacting facor f3 domain"/>
    <property type="match status" value="1"/>
</dbReference>
<dbReference type="InterPro" id="IPR042097">
    <property type="entry name" value="Aminopeptidase_N-like_N_sf"/>
</dbReference>
<name>A0ABP9XD48_9DEIO</name>
<evidence type="ECO:0000256" key="6">
    <source>
        <dbReference type="ARBA" id="ARBA00015611"/>
    </source>
</evidence>
<evidence type="ECO:0000256" key="5">
    <source>
        <dbReference type="ARBA" id="ARBA00012564"/>
    </source>
</evidence>
<comment type="similarity">
    <text evidence="4">Belongs to the peptidase M1 family.</text>
</comment>
<feature type="signal peptide" evidence="13">
    <location>
        <begin position="1"/>
        <end position="25"/>
    </location>
</feature>
<feature type="chain" id="PRO_5047477683" description="Aminopeptidase N" evidence="13">
    <location>
        <begin position="26"/>
        <end position="485"/>
    </location>
</feature>
<dbReference type="SUPFAM" id="SSF63737">
    <property type="entry name" value="Leukotriene A4 hydrolase N-terminal domain"/>
    <property type="match status" value="1"/>
</dbReference>
<evidence type="ECO:0000256" key="2">
    <source>
        <dbReference type="ARBA" id="ARBA00001947"/>
    </source>
</evidence>
<dbReference type="Proteomes" id="UP001404956">
    <property type="component" value="Unassembled WGS sequence"/>
</dbReference>
<evidence type="ECO:0000313" key="17">
    <source>
        <dbReference type="Proteomes" id="UP001404956"/>
    </source>
</evidence>
<dbReference type="Pfam" id="PF01433">
    <property type="entry name" value="Peptidase_M1"/>
    <property type="match status" value="1"/>
</dbReference>
<accession>A0ABP9XD48</accession>
<dbReference type="PANTHER" id="PTHR45726:SF3">
    <property type="entry name" value="LEUKOTRIENE A-4 HYDROLASE"/>
    <property type="match status" value="1"/>
</dbReference>
<comment type="subcellular location">
    <subcellularLocation>
        <location evidence="3">Cytoplasm</location>
    </subcellularLocation>
</comment>
<dbReference type="EMBL" id="BAABRV010000003">
    <property type="protein sequence ID" value="GAA5533267.1"/>
    <property type="molecule type" value="Genomic_DNA"/>
</dbReference>
<feature type="domain" description="Peptidase M1 membrane alanine aminopeptidase" evidence="14">
    <location>
        <begin position="323"/>
        <end position="459"/>
    </location>
</feature>
<comment type="caution">
    <text evidence="16">The sequence shown here is derived from an EMBL/GenBank/DDBJ whole genome shotgun (WGS) entry which is preliminary data.</text>
</comment>
<dbReference type="InterPro" id="IPR014782">
    <property type="entry name" value="Peptidase_M1_dom"/>
</dbReference>
<evidence type="ECO:0000256" key="4">
    <source>
        <dbReference type="ARBA" id="ARBA00010136"/>
    </source>
</evidence>
<evidence type="ECO:0000256" key="9">
    <source>
        <dbReference type="ARBA" id="ARBA00022723"/>
    </source>
</evidence>
<dbReference type="Gene3D" id="1.10.390.10">
    <property type="entry name" value="Neutral Protease Domain 2"/>
    <property type="match status" value="1"/>
</dbReference>
<evidence type="ECO:0000256" key="7">
    <source>
        <dbReference type="ARBA" id="ARBA00022490"/>
    </source>
</evidence>
<dbReference type="InterPro" id="IPR034015">
    <property type="entry name" value="M1_LTA4H"/>
</dbReference>
<dbReference type="SUPFAM" id="SSF55486">
    <property type="entry name" value="Metalloproteases ('zincins'), catalytic domain"/>
    <property type="match status" value="1"/>
</dbReference>
<evidence type="ECO:0000256" key="10">
    <source>
        <dbReference type="ARBA" id="ARBA00022801"/>
    </source>
</evidence>
<evidence type="ECO:0000256" key="8">
    <source>
        <dbReference type="ARBA" id="ARBA00022670"/>
    </source>
</evidence>
<evidence type="ECO:0000259" key="14">
    <source>
        <dbReference type="Pfam" id="PF01433"/>
    </source>
</evidence>
<dbReference type="RefSeq" id="WP_345453178.1">
    <property type="nucleotide sequence ID" value="NZ_BAABRV010000003.1"/>
</dbReference>
<comment type="cofactor">
    <cofactor evidence="2">
        <name>Zn(2+)</name>
        <dbReference type="ChEBI" id="CHEBI:29105"/>
    </cofactor>
</comment>
<dbReference type="CDD" id="cd09603">
    <property type="entry name" value="M1_APN_like"/>
    <property type="match status" value="1"/>
</dbReference>
<dbReference type="InterPro" id="IPR045357">
    <property type="entry name" value="Aminopeptidase_N-like_N"/>
</dbReference>
<evidence type="ECO:0000259" key="15">
    <source>
        <dbReference type="Pfam" id="PF17900"/>
    </source>
</evidence>
<feature type="domain" description="Aminopeptidase N-like N-terminal" evidence="15">
    <location>
        <begin position="59"/>
        <end position="240"/>
    </location>
</feature>
<organism evidence="16 17">
    <name type="scientific">Deinococcus aluminii</name>
    <dbReference type="NCBI Taxonomy" id="1656885"/>
    <lineage>
        <taxon>Bacteria</taxon>
        <taxon>Thermotogati</taxon>
        <taxon>Deinococcota</taxon>
        <taxon>Deinococci</taxon>
        <taxon>Deinococcales</taxon>
        <taxon>Deinococcaceae</taxon>
        <taxon>Deinococcus</taxon>
    </lineage>
</organism>